<gene>
    <name evidence="7" type="primary">mltG</name>
    <name evidence="8" type="ORF">CWD77_04895</name>
</gene>
<evidence type="ECO:0000256" key="6">
    <source>
        <dbReference type="ARBA" id="ARBA00023316"/>
    </source>
</evidence>
<dbReference type="PANTHER" id="PTHR30518">
    <property type="entry name" value="ENDOLYTIC MUREIN TRANSGLYCOSYLASE"/>
    <property type="match status" value="1"/>
</dbReference>
<dbReference type="AlphaFoldDB" id="A0A2N0VKW4"/>
<dbReference type="GO" id="GO:0008932">
    <property type="term" value="F:lytic endotransglycosylase activity"/>
    <property type="evidence" value="ECO:0007669"/>
    <property type="project" value="UniProtKB-UniRule"/>
</dbReference>
<evidence type="ECO:0000256" key="4">
    <source>
        <dbReference type="ARBA" id="ARBA00023136"/>
    </source>
</evidence>
<dbReference type="NCBIfam" id="TIGR00247">
    <property type="entry name" value="endolytic transglycosylase MltG"/>
    <property type="match status" value="1"/>
</dbReference>
<keyword evidence="5 7" id="KW-0456">Lyase</keyword>
<evidence type="ECO:0000256" key="7">
    <source>
        <dbReference type="HAMAP-Rule" id="MF_02065"/>
    </source>
</evidence>
<name>A0A2N0VKW4_9BACT</name>
<dbReference type="GO" id="GO:0071555">
    <property type="term" value="P:cell wall organization"/>
    <property type="evidence" value="ECO:0007669"/>
    <property type="project" value="UniProtKB-KW"/>
</dbReference>
<evidence type="ECO:0000256" key="3">
    <source>
        <dbReference type="ARBA" id="ARBA00022989"/>
    </source>
</evidence>
<keyword evidence="3 7" id="KW-1133">Transmembrane helix</keyword>
<reference evidence="8 9" key="1">
    <citation type="submission" date="2017-11" db="EMBL/GenBank/DDBJ databases">
        <title>Rhodohalobacter 15182 sp. nov., isolated from a salt lake.</title>
        <authorList>
            <person name="Han S."/>
        </authorList>
    </citation>
    <scope>NUCLEOTIDE SEQUENCE [LARGE SCALE GENOMIC DNA]</scope>
    <source>
        <strain evidence="8 9">15182</strain>
    </source>
</reference>
<dbReference type="OrthoDB" id="9814591at2"/>
<dbReference type="PANTHER" id="PTHR30518:SF2">
    <property type="entry name" value="ENDOLYTIC MUREIN TRANSGLYCOSYLASE"/>
    <property type="match status" value="1"/>
</dbReference>
<dbReference type="CDD" id="cd08010">
    <property type="entry name" value="MltG_like"/>
    <property type="match status" value="1"/>
</dbReference>
<feature type="site" description="Important for catalytic activity" evidence="7">
    <location>
        <position position="221"/>
    </location>
</feature>
<evidence type="ECO:0000313" key="9">
    <source>
        <dbReference type="Proteomes" id="UP000233398"/>
    </source>
</evidence>
<dbReference type="Gene3D" id="3.30.160.60">
    <property type="entry name" value="Classic Zinc Finger"/>
    <property type="match status" value="1"/>
</dbReference>
<dbReference type="Pfam" id="PF02618">
    <property type="entry name" value="YceG"/>
    <property type="match status" value="1"/>
</dbReference>
<comment type="similarity">
    <text evidence="7">Belongs to the transglycosylase MltG family.</text>
</comment>
<evidence type="ECO:0000256" key="5">
    <source>
        <dbReference type="ARBA" id="ARBA00023239"/>
    </source>
</evidence>
<evidence type="ECO:0000313" key="8">
    <source>
        <dbReference type="EMBL" id="PKD44804.1"/>
    </source>
</evidence>
<dbReference type="GO" id="GO:0009252">
    <property type="term" value="P:peptidoglycan biosynthetic process"/>
    <property type="evidence" value="ECO:0007669"/>
    <property type="project" value="UniProtKB-UniRule"/>
</dbReference>
<keyword evidence="9" id="KW-1185">Reference proteome</keyword>
<proteinExistence type="inferred from homology"/>
<comment type="caution">
    <text evidence="8">The sequence shown here is derived from an EMBL/GenBank/DDBJ whole genome shotgun (WGS) entry which is preliminary data.</text>
</comment>
<comment type="catalytic activity">
    <reaction evidence="7">
        <text>a peptidoglycan chain = a peptidoglycan chain with N-acetyl-1,6-anhydromuramyl-[peptide] at the reducing end + a peptidoglycan chain with N-acetylglucosamine at the non-reducing end.</text>
        <dbReference type="EC" id="4.2.2.29"/>
    </reaction>
</comment>
<dbReference type="EMBL" id="PISP01000001">
    <property type="protein sequence ID" value="PKD44804.1"/>
    <property type="molecule type" value="Genomic_DNA"/>
</dbReference>
<keyword evidence="2 7" id="KW-0812">Transmembrane</keyword>
<organism evidence="8 9">
    <name type="scientific">Rhodohalobacter barkolensis</name>
    <dbReference type="NCBI Taxonomy" id="2053187"/>
    <lineage>
        <taxon>Bacteria</taxon>
        <taxon>Pseudomonadati</taxon>
        <taxon>Balneolota</taxon>
        <taxon>Balneolia</taxon>
        <taxon>Balneolales</taxon>
        <taxon>Balneolaceae</taxon>
        <taxon>Rhodohalobacter</taxon>
    </lineage>
</organism>
<keyword evidence="6 7" id="KW-0961">Cell wall biogenesis/degradation</keyword>
<protein>
    <recommendedName>
        <fullName evidence="7">Endolytic murein transglycosylase</fullName>
        <ecNumber evidence="7">4.2.2.29</ecNumber>
    </recommendedName>
    <alternativeName>
        <fullName evidence="7">Peptidoglycan lytic transglycosylase</fullName>
    </alternativeName>
    <alternativeName>
        <fullName evidence="7">Peptidoglycan polymerization terminase</fullName>
    </alternativeName>
</protein>
<dbReference type="Proteomes" id="UP000233398">
    <property type="component" value="Unassembled WGS sequence"/>
</dbReference>
<dbReference type="InterPro" id="IPR003770">
    <property type="entry name" value="MLTG-like"/>
</dbReference>
<dbReference type="RefSeq" id="WP_101072092.1">
    <property type="nucleotide sequence ID" value="NZ_PISP01000001.1"/>
</dbReference>
<keyword evidence="4 7" id="KW-0472">Membrane</keyword>
<accession>A0A2N0VKW4</accession>
<sequence length="354" mass="41012">MNPFSKKELLSLFILFILVLLITAGWRNYRLYQPSAIQSDIPIEIYLNDRTGLDDLALMMDNLGVNLDSDELKWAGRVLGWRNFRTGLYRVDGAHSYEEFLSNMAKGIQDPASVTVLSGSDPERLALTLGVQLKADSEQFLELFSDSSQIAEEYGLTGDELFSRMLPNTYQIYWTAAPENAVRRIYSEFESMISNRYQDEIGESRYSISEIVTLASIVEMEAKVADEKPRIAGLYLNRLNRNMRLQADPTVIYALGERRRLLFEDYRIDHPYNTYINAGLPPGPITNPDEASIRSVIQPEEHDFLFMVAAPDGSHRFTRTFEEHQQASAEWRRWIREQYRLRDERERLESQNRE</sequence>
<evidence type="ECO:0000256" key="1">
    <source>
        <dbReference type="ARBA" id="ARBA00022475"/>
    </source>
</evidence>
<keyword evidence="1 7" id="KW-1003">Cell membrane</keyword>
<dbReference type="GO" id="GO:0005886">
    <property type="term" value="C:plasma membrane"/>
    <property type="evidence" value="ECO:0007669"/>
    <property type="project" value="UniProtKB-UniRule"/>
</dbReference>
<comment type="function">
    <text evidence="7">Functions as a peptidoglycan terminase that cleaves nascent peptidoglycan strands endolytically to terminate their elongation.</text>
</comment>
<dbReference type="HAMAP" id="MF_02065">
    <property type="entry name" value="MltG"/>
    <property type="match status" value="1"/>
</dbReference>
<evidence type="ECO:0000256" key="2">
    <source>
        <dbReference type="ARBA" id="ARBA00022692"/>
    </source>
</evidence>
<dbReference type="EC" id="4.2.2.29" evidence="7"/>